<name>A0A088F8L0_9BACT</name>
<accession>A0A088F8L0</accession>
<feature type="coiled-coil region" evidence="1">
    <location>
        <begin position="129"/>
        <end position="156"/>
    </location>
</feature>
<sequence length="193" mass="21901">MCRNVAIDNFLEVFRTMTPKDIMSSGVDVLNETWLYSVASVEYSGLVSYSYLRRGVDLTGSSWDYVADRSVKYVANPVVQSFKYVADPVVRSWNYVATPVADSVKYVVAPVSYVGQWFKKLGPLFTCKNAERDEKLTAIEARLQKIEERLANIEKHGVVVASDITVIKKEVDEYKKALLRGVLQENIMLREET</sequence>
<evidence type="ECO:0000313" key="2">
    <source>
        <dbReference type="EMBL" id="AIM41329.1"/>
    </source>
</evidence>
<proteinExistence type="predicted"/>
<keyword evidence="1" id="KW-0175">Coiled coil</keyword>
<dbReference type="AlphaFoldDB" id="A0A088F8L0"/>
<gene>
    <name evidence="2" type="ORF">Mcas_0734</name>
</gene>
<evidence type="ECO:0000256" key="1">
    <source>
        <dbReference type="SAM" id="Coils"/>
    </source>
</evidence>
<dbReference type="EMBL" id="KM433674">
    <property type="protein sequence ID" value="AIM41329.1"/>
    <property type="molecule type" value="Genomic_DNA"/>
</dbReference>
<organism evidence="2">
    <name type="scientific">Candidatus Magnetobacterium casense</name>
    <dbReference type="NCBI Taxonomy" id="1455061"/>
    <lineage>
        <taxon>Bacteria</taxon>
        <taxon>Pseudomonadati</taxon>
        <taxon>Nitrospirota</taxon>
        <taxon>Thermodesulfovibrionia</taxon>
        <taxon>Thermodesulfovibrionales</taxon>
        <taxon>Candidatus Magnetobacteriaceae</taxon>
        <taxon>Candidatus Magnetobacterium</taxon>
    </lineage>
</organism>
<reference evidence="2" key="1">
    <citation type="journal article" date="2014" name="ISME J.">
        <title>Genomic insights into the uncultured genus 'Candidatus Magnetobacterium' in the phylum Nitrospirae.</title>
        <authorList>
            <person name="Lin W."/>
            <person name="Deng A."/>
            <person name="Wang Z."/>
            <person name="Li Y."/>
            <person name="Wen T."/>
            <person name="Wu L.F."/>
            <person name="Wu M."/>
            <person name="Pan Y."/>
        </authorList>
    </citation>
    <scope>NUCLEOTIDE SEQUENCE</scope>
    <source>
        <strain evidence="2">MYR-1</strain>
    </source>
</reference>
<protein>
    <submittedName>
        <fullName evidence="2">Putative magnetosome protein Man1</fullName>
    </submittedName>
</protein>